<proteinExistence type="predicted"/>
<dbReference type="Proteomes" id="UP000245959">
    <property type="component" value="Unassembled WGS sequence"/>
</dbReference>
<protein>
    <submittedName>
        <fullName evidence="3">Uncharacterized protein</fullName>
    </submittedName>
</protein>
<feature type="region of interest" description="Disordered" evidence="1">
    <location>
        <begin position="223"/>
        <end position="283"/>
    </location>
</feature>
<evidence type="ECO:0000256" key="1">
    <source>
        <dbReference type="SAM" id="MobiDB-lite"/>
    </source>
</evidence>
<keyword evidence="2" id="KW-0472">Membrane</keyword>
<evidence type="ECO:0000256" key="2">
    <source>
        <dbReference type="SAM" id="Phobius"/>
    </source>
</evidence>
<sequence length="283" mass="32172">MAEPFNFELTLTDFLKYMPEAKRHDYELMLRRCNFSDPADPMFPVMLFLLFFQDNLADRMEELTEEVKAQKTLPSTDHAAVAPERKFCWKIVIAVLMAVQLMLTVFSIFCLTFRDFPSQPIMNPAISHSSEIQKINRYWDAKLQYAQKGNFCMNRLDLIPETELMGAVLLILISFLGLMALQIIWLVLTVRGLRNSEKRLDEATGRLHRNLTQQKKTEELMAFLNGPTPPIPPNTPLPDLTLPASAPKQPPVADDAAWNEKEAEEAPVPESSEQSESAEGKTS</sequence>
<name>A0A2U1ATQ1_9BACT</name>
<keyword evidence="2" id="KW-1133">Transmembrane helix</keyword>
<organism evidence="3 4">
    <name type="scientific">Victivallis vadensis</name>
    <dbReference type="NCBI Taxonomy" id="172901"/>
    <lineage>
        <taxon>Bacteria</taxon>
        <taxon>Pseudomonadati</taxon>
        <taxon>Lentisphaerota</taxon>
        <taxon>Lentisphaeria</taxon>
        <taxon>Victivallales</taxon>
        <taxon>Victivallaceae</taxon>
        <taxon>Victivallis</taxon>
    </lineage>
</organism>
<evidence type="ECO:0000313" key="4">
    <source>
        <dbReference type="Proteomes" id="UP000245959"/>
    </source>
</evidence>
<feature type="transmembrane region" description="Helical" evidence="2">
    <location>
        <begin position="91"/>
        <end position="114"/>
    </location>
</feature>
<keyword evidence="2" id="KW-0812">Transmembrane</keyword>
<dbReference type="EMBL" id="QEKH01000019">
    <property type="protein sequence ID" value="PVY39788.1"/>
    <property type="molecule type" value="Genomic_DNA"/>
</dbReference>
<feature type="compositionally biased region" description="Pro residues" evidence="1">
    <location>
        <begin position="227"/>
        <end position="236"/>
    </location>
</feature>
<keyword evidence="4" id="KW-1185">Reference proteome</keyword>
<dbReference type="AlphaFoldDB" id="A0A2U1ATQ1"/>
<feature type="transmembrane region" description="Helical" evidence="2">
    <location>
        <begin position="164"/>
        <end position="188"/>
    </location>
</feature>
<gene>
    <name evidence="3" type="ORF">C8D82_11929</name>
</gene>
<reference evidence="3 4" key="1">
    <citation type="submission" date="2018-04" db="EMBL/GenBank/DDBJ databases">
        <title>Genomic Encyclopedia of Type Strains, Phase IV (KMG-IV): sequencing the most valuable type-strain genomes for metagenomic binning, comparative biology and taxonomic classification.</title>
        <authorList>
            <person name="Goeker M."/>
        </authorList>
    </citation>
    <scope>NUCLEOTIDE SEQUENCE [LARGE SCALE GENOMIC DNA]</scope>
    <source>
        <strain evidence="3 4">DSM 14823</strain>
    </source>
</reference>
<evidence type="ECO:0000313" key="3">
    <source>
        <dbReference type="EMBL" id="PVY39788.1"/>
    </source>
</evidence>
<feature type="compositionally biased region" description="Low complexity" evidence="1">
    <location>
        <begin position="268"/>
        <end position="277"/>
    </location>
</feature>
<comment type="caution">
    <text evidence="3">The sequence shown here is derived from an EMBL/GenBank/DDBJ whole genome shotgun (WGS) entry which is preliminary data.</text>
</comment>
<accession>A0A2U1ATQ1</accession>